<gene>
    <name evidence="2" type="ORF">Stube_61550</name>
</gene>
<keyword evidence="3" id="KW-1185">Reference proteome</keyword>
<proteinExistence type="predicted"/>
<comment type="caution">
    <text evidence="2">The sequence shown here is derived from an EMBL/GenBank/DDBJ whole genome shotgun (WGS) entry which is preliminary data.</text>
</comment>
<dbReference type="EMBL" id="BLIR01000003">
    <property type="protein sequence ID" value="GFE41482.1"/>
    <property type="molecule type" value="Genomic_DNA"/>
</dbReference>
<accession>A0A640V1N6</accession>
<reference evidence="2 3" key="1">
    <citation type="submission" date="2019-12" db="EMBL/GenBank/DDBJ databases">
        <title>Whole genome shotgun sequence of Streptomyces tubercidicus NBRC 13090.</title>
        <authorList>
            <person name="Ichikawa N."/>
            <person name="Kimura A."/>
            <person name="Kitahashi Y."/>
            <person name="Komaki H."/>
            <person name="Tamura T."/>
        </authorList>
    </citation>
    <scope>NUCLEOTIDE SEQUENCE [LARGE SCALE GENOMIC DNA]</scope>
    <source>
        <strain evidence="2 3">NBRC 13090</strain>
    </source>
</reference>
<evidence type="ECO:0000313" key="3">
    <source>
        <dbReference type="Proteomes" id="UP000431826"/>
    </source>
</evidence>
<protein>
    <submittedName>
        <fullName evidence="2">Uncharacterized protein</fullName>
    </submittedName>
</protein>
<organism evidence="2 3">
    <name type="scientific">Streptomyces tubercidicus</name>
    <dbReference type="NCBI Taxonomy" id="47759"/>
    <lineage>
        <taxon>Bacteria</taxon>
        <taxon>Bacillati</taxon>
        <taxon>Actinomycetota</taxon>
        <taxon>Actinomycetes</taxon>
        <taxon>Kitasatosporales</taxon>
        <taxon>Streptomycetaceae</taxon>
        <taxon>Streptomyces</taxon>
    </lineage>
</organism>
<sequence>MAEAAIAEAQRGCGRSVAQRGEEHVHRISFVLGGTRPPRGRAVPLPHLPVPNGLTHTTLAETTDNVMCNVITRDDCDLSKAATPGPGG</sequence>
<name>A0A640V1N6_9ACTN</name>
<evidence type="ECO:0000256" key="1">
    <source>
        <dbReference type="SAM" id="MobiDB-lite"/>
    </source>
</evidence>
<dbReference type="AlphaFoldDB" id="A0A640V1N6"/>
<dbReference type="Proteomes" id="UP000431826">
    <property type="component" value="Unassembled WGS sequence"/>
</dbReference>
<feature type="region of interest" description="Disordered" evidence="1">
    <location>
        <begin position="1"/>
        <end position="20"/>
    </location>
</feature>
<evidence type="ECO:0000313" key="2">
    <source>
        <dbReference type="EMBL" id="GFE41482.1"/>
    </source>
</evidence>